<dbReference type="HOGENOM" id="CLU_085263_0_0_2"/>
<keyword evidence="2 5" id="KW-0396">Initiation factor</keyword>
<dbReference type="eggNOG" id="arCOG01125">
    <property type="taxonomic scope" value="Archaea"/>
</dbReference>
<dbReference type="InterPro" id="IPR051501">
    <property type="entry name" value="eIF2B_alpha/beta/delta"/>
</dbReference>
<dbReference type="SUPFAM" id="SSF100950">
    <property type="entry name" value="NagB/RpiA/CoA transferase-like"/>
    <property type="match status" value="1"/>
</dbReference>
<dbReference type="Gene3D" id="1.20.120.420">
    <property type="entry name" value="translation initiation factor eif-2b, domain 1"/>
    <property type="match status" value="1"/>
</dbReference>
<dbReference type="Proteomes" id="UP000007485">
    <property type="component" value="Chromosome"/>
</dbReference>
<keyword evidence="3" id="KW-0648">Protein biosynthesis</keyword>
<gene>
    <name evidence="5" type="ordered locus">VMUT_0175</name>
</gene>
<dbReference type="Gene3D" id="3.40.50.10470">
    <property type="entry name" value="Translation initiation factor eif-2b, domain 2"/>
    <property type="match status" value="1"/>
</dbReference>
<dbReference type="InterPro" id="IPR037171">
    <property type="entry name" value="NagB/RpiA_transferase-like"/>
</dbReference>
<dbReference type="GO" id="GO:0003743">
    <property type="term" value="F:translation initiation factor activity"/>
    <property type="evidence" value="ECO:0007669"/>
    <property type="project" value="UniProtKB-KW"/>
</dbReference>
<dbReference type="EMBL" id="CP002529">
    <property type="protein sequence ID" value="ADY00391.1"/>
    <property type="molecule type" value="Genomic_DNA"/>
</dbReference>
<dbReference type="PANTHER" id="PTHR45860">
    <property type="entry name" value="TRANSLATION INITIATION FACTOR EIF-2B SUBUNIT ALPHA"/>
    <property type="match status" value="1"/>
</dbReference>
<evidence type="ECO:0000256" key="2">
    <source>
        <dbReference type="ARBA" id="ARBA00022540"/>
    </source>
</evidence>
<organism evidence="5 6">
    <name type="scientific">Vulcanisaeta moutnovskia (strain 768-28)</name>
    <dbReference type="NCBI Taxonomy" id="985053"/>
    <lineage>
        <taxon>Archaea</taxon>
        <taxon>Thermoproteota</taxon>
        <taxon>Thermoprotei</taxon>
        <taxon>Thermoproteales</taxon>
        <taxon>Thermoproteaceae</taxon>
        <taxon>Vulcanisaeta</taxon>
    </lineage>
</organism>
<dbReference type="InterPro" id="IPR027363">
    <property type="entry name" value="M1Pi_N"/>
</dbReference>
<evidence type="ECO:0000313" key="6">
    <source>
        <dbReference type="Proteomes" id="UP000007485"/>
    </source>
</evidence>
<evidence type="ECO:0000256" key="3">
    <source>
        <dbReference type="ARBA" id="ARBA00022917"/>
    </source>
</evidence>
<reference evidence="5 6" key="1">
    <citation type="journal article" date="2011" name="J. Bacteriol.">
        <title>Complete genome sequence of 'Vulcanisaeta moutnovskia' strain 768-28, a novel member of the hyperthermophilic crenarchaeal genus vulcanisaeta.</title>
        <authorList>
            <person name="Gumerov V.M."/>
            <person name="Mardanov A.V."/>
            <person name="Beletsky A.V."/>
            <person name="Prokofeva M.I."/>
            <person name="Bonch-Osmolovskaya E.A."/>
            <person name="Ravin N.V."/>
            <person name="Skryabin K.G."/>
        </authorList>
    </citation>
    <scope>NUCLEOTIDE SEQUENCE [LARGE SCALE GENOMIC DNA]</scope>
    <source>
        <strain evidence="5 6">768-28</strain>
    </source>
</reference>
<dbReference type="InterPro" id="IPR000649">
    <property type="entry name" value="IF-2B-related"/>
</dbReference>
<dbReference type="InterPro" id="IPR042529">
    <property type="entry name" value="IF_2B-like_C"/>
</dbReference>
<name>F0QSX0_VULM7</name>
<comment type="similarity">
    <text evidence="1 4">Belongs to the eIF-2B alpha/beta/delta subunits family.</text>
</comment>
<sequence length="291" mass="32370">MLIRAGGMSINELLRELREDKIHGASWYFLEGIDIVRTALENGLSTNDIRVLLNELRIVRPGMASILNLADIIEHALNTGLDLGNVISKLRTWYDSTLERLKKQLDKFPVMCGSRAITISYSSAVRTALSRWGKCFEILYVMESKPGDEVSQAVKDYSSHVGNVIPIPDSAIAFFMRNANYVISGADGLYSDGYFLNKIGTETLFIIAHRFDVNTVVISESYKAAAGGVGDVYSIDVNIAGLSTRTPLFDKVPLDLIDYLVTDYGIIKKPKPEDIENLRELFINNILNPSE</sequence>
<dbReference type="PANTHER" id="PTHR45860:SF1">
    <property type="entry name" value="TRANSLATION INITIATION FACTOR EIF-2B SUBUNIT ALPHA"/>
    <property type="match status" value="1"/>
</dbReference>
<keyword evidence="6" id="KW-1185">Reference proteome</keyword>
<evidence type="ECO:0000313" key="5">
    <source>
        <dbReference type="EMBL" id="ADY00391.1"/>
    </source>
</evidence>
<dbReference type="STRING" id="985053.VMUT_0175"/>
<evidence type="ECO:0000256" key="1">
    <source>
        <dbReference type="ARBA" id="ARBA00007251"/>
    </source>
</evidence>
<protein>
    <submittedName>
        <fullName evidence="5">Translation initiation factor aIF-2B subunit, conjectural</fullName>
    </submittedName>
</protein>
<dbReference type="KEGG" id="vmo:VMUT_0175"/>
<evidence type="ECO:0000256" key="4">
    <source>
        <dbReference type="RuleBase" id="RU003814"/>
    </source>
</evidence>
<dbReference type="Pfam" id="PF01008">
    <property type="entry name" value="IF-2B"/>
    <property type="match status" value="1"/>
</dbReference>
<accession>F0QSX0</accession>
<dbReference type="AlphaFoldDB" id="F0QSX0"/>
<proteinExistence type="inferred from homology"/>